<keyword evidence="1" id="KW-0479">Metal-binding</keyword>
<name>A0ABT8BKR2_9HYPH</name>
<organism evidence="3 4">
    <name type="scientific">Methylobacterium adhaesivum</name>
    <dbReference type="NCBI Taxonomy" id="333297"/>
    <lineage>
        <taxon>Bacteria</taxon>
        <taxon>Pseudomonadati</taxon>
        <taxon>Pseudomonadota</taxon>
        <taxon>Alphaproteobacteria</taxon>
        <taxon>Hyphomicrobiales</taxon>
        <taxon>Methylobacteriaceae</taxon>
        <taxon>Methylobacterium</taxon>
    </lineage>
</organism>
<dbReference type="EMBL" id="JAUFPX010000018">
    <property type="protein sequence ID" value="MDN3592803.1"/>
    <property type="molecule type" value="Genomic_DNA"/>
</dbReference>
<dbReference type="PROSITE" id="PS51819">
    <property type="entry name" value="VOC"/>
    <property type="match status" value="2"/>
</dbReference>
<reference evidence="4" key="1">
    <citation type="journal article" date="2019" name="Int. J. Syst. Evol. Microbiol.">
        <title>The Global Catalogue of Microorganisms (GCM) 10K type strain sequencing project: providing services to taxonomists for standard genome sequencing and annotation.</title>
        <authorList>
            <consortium name="The Broad Institute Genomics Platform"/>
            <consortium name="The Broad Institute Genome Sequencing Center for Infectious Disease"/>
            <person name="Wu L."/>
            <person name="Ma J."/>
        </authorList>
    </citation>
    <scope>NUCLEOTIDE SEQUENCE [LARGE SCALE GENOMIC DNA]</scope>
    <source>
        <strain evidence="4">CECT 7069</strain>
    </source>
</reference>
<evidence type="ECO:0000259" key="2">
    <source>
        <dbReference type="PROSITE" id="PS51819"/>
    </source>
</evidence>
<evidence type="ECO:0000313" key="3">
    <source>
        <dbReference type="EMBL" id="MDN3592803.1"/>
    </source>
</evidence>
<dbReference type="InterPro" id="IPR051785">
    <property type="entry name" value="MMCE/EMCE_epimerase"/>
</dbReference>
<keyword evidence="4" id="KW-1185">Reference proteome</keyword>
<dbReference type="PANTHER" id="PTHR43048:SF3">
    <property type="entry name" value="METHYLMALONYL-COA EPIMERASE, MITOCHONDRIAL"/>
    <property type="match status" value="1"/>
</dbReference>
<dbReference type="InterPro" id="IPR037523">
    <property type="entry name" value="VOC_core"/>
</dbReference>
<gene>
    <name evidence="3" type="ORF">QWZ12_19585</name>
</gene>
<proteinExistence type="predicted"/>
<feature type="domain" description="VOC" evidence="2">
    <location>
        <begin position="7"/>
        <end position="148"/>
    </location>
</feature>
<dbReference type="Proteomes" id="UP001224644">
    <property type="component" value="Unassembled WGS sequence"/>
</dbReference>
<evidence type="ECO:0000313" key="4">
    <source>
        <dbReference type="Proteomes" id="UP001224644"/>
    </source>
</evidence>
<dbReference type="InterPro" id="IPR029068">
    <property type="entry name" value="Glyas_Bleomycin-R_OHBP_Dase"/>
</dbReference>
<dbReference type="Gene3D" id="3.10.180.10">
    <property type="entry name" value="2,3-Dihydroxybiphenyl 1,2-Dioxygenase, domain 1"/>
    <property type="match status" value="2"/>
</dbReference>
<accession>A0ABT8BKR2</accession>
<comment type="caution">
    <text evidence="3">The sequence shown here is derived from an EMBL/GenBank/DDBJ whole genome shotgun (WGS) entry which is preliminary data.</text>
</comment>
<dbReference type="RefSeq" id="WP_238221957.1">
    <property type="nucleotide sequence ID" value="NZ_BPQD01000002.1"/>
</dbReference>
<feature type="domain" description="VOC" evidence="2">
    <location>
        <begin position="166"/>
        <end position="303"/>
    </location>
</feature>
<dbReference type="Pfam" id="PF00903">
    <property type="entry name" value="Glyoxalase"/>
    <property type="match status" value="2"/>
</dbReference>
<protein>
    <submittedName>
        <fullName evidence="3">VOC family protein</fullName>
    </submittedName>
</protein>
<sequence length="314" mass="33545">MTPRVTGLVALSRTVADLARTEAFYRDGLDFRRLGPIERIPATLLEALDLPDASGGRLRMGLGAQAIEFLAFDAPGQRYPVGARADDPWFQHAAIVVSDMDRAFAQLQRLAPMPISDEIPQTLPASSGGVTAWKFRDPDGHPLELLAFPDGETGSPWARAPGLFAGIDHSAIIVADVEAEIGFFRDGLGLELGARGLNAGPEQAALDGLPDPVVDVIALAPAQVKTPHVELLHYRTPQARGPLPAQSARNRSTTRFCFAVDDLPALVTHLTAAWPAHRITLSRDGRMAGLTGPSGHGILLTATEDGNGRWLRAT</sequence>
<dbReference type="SUPFAM" id="SSF54593">
    <property type="entry name" value="Glyoxalase/Bleomycin resistance protein/Dihydroxybiphenyl dioxygenase"/>
    <property type="match status" value="2"/>
</dbReference>
<evidence type="ECO:0000256" key="1">
    <source>
        <dbReference type="ARBA" id="ARBA00022723"/>
    </source>
</evidence>
<dbReference type="PANTHER" id="PTHR43048">
    <property type="entry name" value="METHYLMALONYL-COA EPIMERASE"/>
    <property type="match status" value="1"/>
</dbReference>
<dbReference type="InterPro" id="IPR004360">
    <property type="entry name" value="Glyas_Fos-R_dOase_dom"/>
</dbReference>